<organism evidence="7">
    <name type="scientific">Parvovirus fur seal/AAUST55/BR/2012</name>
    <dbReference type="NCBI Taxonomy" id="1659797"/>
    <lineage>
        <taxon>Viruses</taxon>
        <taxon>Monodnaviria</taxon>
        <taxon>Shotokuvirae</taxon>
        <taxon>Cossaviricota</taxon>
        <taxon>Quintoviricetes</taxon>
        <taxon>Piccovirales</taxon>
        <taxon>Parvoviridae</taxon>
        <taxon>Parvovirinae</taxon>
    </lineage>
</organism>
<name>A0A0G2Y786_9VIRU</name>
<keyword evidence="3" id="KW-0547">Nucleotide-binding</keyword>
<proteinExistence type="predicted"/>
<evidence type="ECO:0000313" key="7">
    <source>
        <dbReference type="EMBL" id="AKI82151.1"/>
    </source>
</evidence>
<dbReference type="GO" id="GO:0019079">
    <property type="term" value="P:viral genome replication"/>
    <property type="evidence" value="ECO:0007669"/>
    <property type="project" value="InterPro"/>
</dbReference>
<evidence type="ECO:0000256" key="5">
    <source>
        <dbReference type="SAM" id="MobiDB-lite"/>
    </source>
</evidence>
<dbReference type="GO" id="GO:0005524">
    <property type="term" value="F:ATP binding"/>
    <property type="evidence" value="ECO:0007669"/>
    <property type="project" value="UniProtKB-KW"/>
</dbReference>
<dbReference type="InterPro" id="IPR001257">
    <property type="entry name" value="Parvovirus_NS1_helicase"/>
</dbReference>
<dbReference type="Pfam" id="PF01057">
    <property type="entry name" value="Parvo_NS1"/>
    <property type="match status" value="1"/>
</dbReference>
<protein>
    <submittedName>
        <fullName evidence="7">Putative NS1</fullName>
    </submittedName>
</protein>
<dbReference type="GO" id="GO:0006260">
    <property type="term" value="P:DNA replication"/>
    <property type="evidence" value="ECO:0007669"/>
    <property type="project" value="UniProtKB-KW"/>
</dbReference>
<reference evidence="7" key="1">
    <citation type="journal article" date="2016" name="PLoS ONE">
        <title>Metagenomic Survey of Viral Diversity Obtained from Feces of Subantarctic and South American Fur Seals.</title>
        <authorList>
            <person name="Kluge M."/>
            <person name="Campos F.S."/>
            <person name="Tavares M."/>
            <person name="de Amorim D.B."/>
            <person name="Valdez F.P."/>
            <person name="Giongo A."/>
            <person name="Roehe P.M."/>
            <person name="Franco A.C."/>
        </authorList>
    </citation>
    <scope>NUCLEOTIDE SEQUENCE</scope>
    <source>
        <strain evidence="7">Fur seal/AAUST55/BR/2012</strain>
    </source>
</reference>
<evidence type="ECO:0000256" key="4">
    <source>
        <dbReference type="ARBA" id="ARBA00022840"/>
    </source>
</evidence>
<sequence>ICANYFLQKSIVQTERTEDGLRYSTGYFFSLDSAFHINGKSPTTRRRIAKALQQDKQSQEQPTTSTQITTKTGPQAKRQRLETQKEMSMKETIDNLFKNRICSLEDWQLKDPDSYVHHIAQSGGELIAKSILDITTLRLSRELTAYDLIKEKP</sequence>
<keyword evidence="4" id="KW-0067">ATP-binding</keyword>
<comment type="subcellular location">
    <subcellularLocation>
        <location evidence="1">Host cell</location>
    </subcellularLocation>
</comment>
<feature type="region of interest" description="Disordered" evidence="5">
    <location>
        <begin position="51"/>
        <end position="86"/>
    </location>
</feature>
<keyword evidence="2" id="KW-0235">DNA replication</keyword>
<feature type="compositionally biased region" description="Low complexity" evidence="5">
    <location>
        <begin position="59"/>
        <end position="75"/>
    </location>
</feature>
<dbReference type="EMBL" id="KR261068">
    <property type="protein sequence ID" value="AKI82151.1"/>
    <property type="molecule type" value="Genomic_DNA"/>
</dbReference>
<evidence type="ECO:0000256" key="1">
    <source>
        <dbReference type="ARBA" id="ARBA00004340"/>
    </source>
</evidence>
<evidence type="ECO:0000256" key="3">
    <source>
        <dbReference type="ARBA" id="ARBA00022741"/>
    </source>
</evidence>
<feature type="non-terminal residue" evidence="7">
    <location>
        <position position="1"/>
    </location>
</feature>
<accession>A0A0G2Y786</accession>
<evidence type="ECO:0000256" key="2">
    <source>
        <dbReference type="ARBA" id="ARBA00022705"/>
    </source>
</evidence>
<evidence type="ECO:0000259" key="6">
    <source>
        <dbReference type="Pfam" id="PF01057"/>
    </source>
</evidence>
<dbReference type="GO" id="GO:0043657">
    <property type="term" value="C:host cell"/>
    <property type="evidence" value="ECO:0007669"/>
    <property type="project" value="UniProtKB-SubCell"/>
</dbReference>
<feature type="non-terminal residue" evidence="7">
    <location>
        <position position="153"/>
    </location>
</feature>
<feature type="domain" description="Parvovirus non-structural protein 1 helicase" evidence="6">
    <location>
        <begin position="83"/>
        <end position="149"/>
    </location>
</feature>